<dbReference type="InterPro" id="IPR001544">
    <property type="entry name" value="Aminotrans_IV"/>
</dbReference>
<comment type="pathway">
    <text evidence="5">Cofactor biosynthesis; tetrahydrofolate biosynthesis; 4-aminobenzoate from chorismate: step 2/2.</text>
</comment>
<gene>
    <name evidence="9" type="ORF">JCM19232_5733</name>
</gene>
<evidence type="ECO:0000256" key="1">
    <source>
        <dbReference type="ARBA" id="ARBA00001933"/>
    </source>
</evidence>
<dbReference type="EMBL" id="BBSA01000003">
    <property type="protein sequence ID" value="GAM61432.1"/>
    <property type="molecule type" value="Genomic_DNA"/>
</dbReference>
<evidence type="ECO:0000256" key="4">
    <source>
        <dbReference type="ARBA" id="ARBA00023239"/>
    </source>
</evidence>
<evidence type="ECO:0000256" key="8">
    <source>
        <dbReference type="NCBIfam" id="TIGR03461"/>
    </source>
</evidence>
<dbReference type="NCBIfam" id="TIGR03461">
    <property type="entry name" value="pabC_Proteo"/>
    <property type="match status" value="1"/>
</dbReference>
<dbReference type="InterPro" id="IPR036038">
    <property type="entry name" value="Aminotransferase-like"/>
</dbReference>
<dbReference type="GO" id="GO:0008153">
    <property type="term" value="P:4-aminobenzoate biosynthetic process"/>
    <property type="evidence" value="ECO:0007669"/>
    <property type="project" value="UniProtKB-UniRule"/>
</dbReference>
<dbReference type="Pfam" id="PF01063">
    <property type="entry name" value="Aminotran_4"/>
    <property type="match status" value="1"/>
</dbReference>
<protein>
    <recommendedName>
        <fullName evidence="6 8">Aminodeoxychorismate lyase</fullName>
        <ecNumber evidence="6 8">4.1.3.38</ecNumber>
    </recommendedName>
</protein>
<evidence type="ECO:0000256" key="6">
    <source>
        <dbReference type="ARBA" id="ARBA00035676"/>
    </source>
</evidence>
<reference evidence="9 10" key="2">
    <citation type="submission" date="2015-01" db="EMBL/GenBank/DDBJ databases">
        <authorList>
            <consortium name="NBRP consortium"/>
            <person name="Sawabe T."/>
            <person name="Meirelles P."/>
            <person name="Feng G."/>
            <person name="Sayaka M."/>
            <person name="Hattori M."/>
            <person name="Ohkuma M."/>
        </authorList>
    </citation>
    <scope>NUCLEOTIDE SEQUENCE [LARGE SCALE GENOMIC DNA]</scope>
    <source>
        <strain evidence="9 10">JCM19232</strain>
    </source>
</reference>
<organism evidence="9 10">
    <name type="scientific">Vibrio ishigakensis</name>
    <dbReference type="NCBI Taxonomy" id="1481914"/>
    <lineage>
        <taxon>Bacteria</taxon>
        <taxon>Pseudomonadati</taxon>
        <taxon>Pseudomonadota</taxon>
        <taxon>Gammaproteobacteria</taxon>
        <taxon>Vibrionales</taxon>
        <taxon>Vibrionaceae</taxon>
        <taxon>Vibrio</taxon>
    </lineage>
</organism>
<keyword evidence="3" id="KW-0289">Folate biosynthesis</keyword>
<sequence>MIWINGVISDQIDATDRSFNYGDGGFTTIRTIDGKPEHWSLHVERMQDCLTLLQIPQPNWKQVREWVDGAAKSEGLGGVKLLVSRGSGGRGYSPQGIDKPTIVISNFDYPSHYSFWQLEGIELGIAEHKLGINPLLAGRKHNNRLEQVLMKADMEQQDMPMG</sequence>
<keyword evidence="4 9" id="KW-0456">Lyase</keyword>
<evidence type="ECO:0000256" key="2">
    <source>
        <dbReference type="ARBA" id="ARBA00022898"/>
    </source>
</evidence>
<evidence type="ECO:0000256" key="3">
    <source>
        <dbReference type="ARBA" id="ARBA00022909"/>
    </source>
</evidence>
<proteinExistence type="predicted"/>
<dbReference type="InterPro" id="IPR017824">
    <property type="entry name" value="Aminodeoxychorismate_lyase_IV"/>
</dbReference>
<dbReference type="Proteomes" id="UP000031670">
    <property type="component" value="Unassembled WGS sequence"/>
</dbReference>
<accession>A0A0B8PA59</accession>
<dbReference type="InterPro" id="IPR043131">
    <property type="entry name" value="BCAT-like_N"/>
</dbReference>
<dbReference type="SUPFAM" id="SSF56752">
    <property type="entry name" value="D-aminoacid aminotransferase-like PLP-dependent enzymes"/>
    <property type="match status" value="1"/>
</dbReference>
<evidence type="ECO:0000313" key="10">
    <source>
        <dbReference type="Proteomes" id="UP000031670"/>
    </source>
</evidence>
<keyword evidence="2" id="KW-0663">Pyridoxal phosphate</keyword>
<dbReference type="EC" id="4.1.3.38" evidence="6 8"/>
<comment type="caution">
    <text evidence="9">The sequence shown here is derived from an EMBL/GenBank/DDBJ whole genome shotgun (WGS) entry which is preliminary data.</text>
</comment>
<dbReference type="GO" id="GO:0046656">
    <property type="term" value="P:folic acid biosynthetic process"/>
    <property type="evidence" value="ECO:0007669"/>
    <property type="project" value="UniProtKB-KW"/>
</dbReference>
<name>A0A0B8PA59_9VIBR</name>
<comment type="catalytic activity">
    <reaction evidence="7">
        <text>4-amino-4-deoxychorismate = 4-aminobenzoate + pyruvate + H(+)</text>
        <dbReference type="Rhea" id="RHEA:16201"/>
        <dbReference type="ChEBI" id="CHEBI:15361"/>
        <dbReference type="ChEBI" id="CHEBI:15378"/>
        <dbReference type="ChEBI" id="CHEBI:17836"/>
        <dbReference type="ChEBI" id="CHEBI:58406"/>
        <dbReference type="EC" id="4.1.3.38"/>
    </reaction>
</comment>
<evidence type="ECO:0000256" key="5">
    <source>
        <dbReference type="ARBA" id="ARBA00035633"/>
    </source>
</evidence>
<dbReference type="GO" id="GO:0008696">
    <property type="term" value="F:4-amino-4-deoxychorismate lyase activity"/>
    <property type="evidence" value="ECO:0007669"/>
    <property type="project" value="UniProtKB-UniRule"/>
</dbReference>
<dbReference type="Gene3D" id="3.30.470.10">
    <property type="match status" value="1"/>
</dbReference>
<comment type="cofactor">
    <cofactor evidence="1">
        <name>pyridoxal 5'-phosphate</name>
        <dbReference type="ChEBI" id="CHEBI:597326"/>
    </cofactor>
</comment>
<dbReference type="GO" id="GO:0030170">
    <property type="term" value="F:pyridoxal phosphate binding"/>
    <property type="evidence" value="ECO:0007669"/>
    <property type="project" value="InterPro"/>
</dbReference>
<dbReference type="AlphaFoldDB" id="A0A0B8PA59"/>
<evidence type="ECO:0000313" key="9">
    <source>
        <dbReference type="EMBL" id="GAM61432.1"/>
    </source>
</evidence>
<reference evidence="9 10" key="1">
    <citation type="submission" date="2015-01" db="EMBL/GenBank/DDBJ databases">
        <title>Vibrio sp. C5 JCM 19232 whole genome shotgun sequence.</title>
        <authorList>
            <person name="Sawabe T."/>
            <person name="Meirelles P."/>
            <person name="Feng G."/>
            <person name="Sayaka M."/>
            <person name="Hattori M."/>
            <person name="Ohkuma M."/>
        </authorList>
    </citation>
    <scope>NUCLEOTIDE SEQUENCE [LARGE SCALE GENOMIC DNA]</scope>
    <source>
        <strain evidence="9 10">JCM19232</strain>
    </source>
</reference>
<evidence type="ECO:0000256" key="7">
    <source>
        <dbReference type="ARBA" id="ARBA00049529"/>
    </source>
</evidence>